<dbReference type="HOGENOM" id="CLU_1720311_0_0_14"/>
<reference evidence="3" key="2">
    <citation type="submission" date="2012-07" db="EMBL/GenBank/DDBJ databases">
        <title>Complete genome sequence of 'Candidatus Mycoplasma haemolamae'.</title>
        <authorList>
            <person name="Guimaraes A.M.S."/>
            <person name="Toth B."/>
            <person name="Santos A.P."/>
            <person name="Nascimento N.C."/>
            <person name="Sojka J.E."/>
            <person name="Messick J.B."/>
        </authorList>
    </citation>
    <scope>NUCLEOTIDE SEQUENCE [LARGE SCALE GENOMIC DNA]</scope>
    <source>
        <strain evidence="3">Purdue</strain>
    </source>
</reference>
<dbReference type="Proteomes" id="UP000006502">
    <property type="component" value="Chromosome"/>
</dbReference>
<keyword evidence="3" id="KW-1185">Reference proteome</keyword>
<dbReference type="KEGG" id="mhl:MHLP_01260"/>
<dbReference type="EMBL" id="CP003731">
    <property type="protein sequence ID" value="AFO51832.1"/>
    <property type="molecule type" value="Genomic_DNA"/>
</dbReference>
<protein>
    <submittedName>
        <fullName evidence="2">Uncharacterized protein</fullName>
    </submittedName>
</protein>
<gene>
    <name evidence="2" type="ordered locus">MHLP_01260</name>
</gene>
<evidence type="ECO:0000313" key="2">
    <source>
        <dbReference type="EMBL" id="AFO51832.1"/>
    </source>
</evidence>
<dbReference type="STRING" id="1212765.MHLP_01260"/>
<feature type="region of interest" description="Disordered" evidence="1">
    <location>
        <begin position="33"/>
        <end position="67"/>
    </location>
</feature>
<dbReference type="PATRIC" id="fig|1212765.3.peg.282"/>
<reference evidence="2 3" key="1">
    <citation type="journal article" date="2012" name="J. Bacteriol.">
        <title>Genome Sequence of "Candidatus Mycoplasma haemolamae" Strain Purdue, a Red Blood Cell Pathogen of Alpacas (Vicugna pacos) and Llamas (Lama glama).</title>
        <authorList>
            <person name="Guimaraes A.M."/>
            <person name="Toth B."/>
            <person name="Santos A.P."/>
            <person name="do Nascimento N.C."/>
            <person name="Kritchevsky J.E."/>
            <person name="Messick J.B."/>
        </authorList>
    </citation>
    <scope>NUCLEOTIDE SEQUENCE [LARGE SCALE GENOMIC DNA]</scope>
    <source>
        <strain evidence="2 3">Purdue</strain>
    </source>
</reference>
<accession>I7C5P2</accession>
<feature type="compositionally biased region" description="Basic and acidic residues" evidence="1">
    <location>
        <begin position="121"/>
        <end position="131"/>
    </location>
</feature>
<organism evidence="2 3">
    <name type="scientific">Mycoplasma haematolamae (strain Purdue)</name>
    <dbReference type="NCBI Taxonomy" id="1212765"/>
    <lineage>
        <taxon>Bacteria</taxon>
        <taxon>Bacillati</taxon>
        <taxon>Mycoplasmatota</taxon>
        <taxon>Mollicutes</taxon>
        <taxon>Mycoplasmataceae</taxon>
        <taxon>Mycoplasma</taxon>
    </lineage>
</organism>
<evidence type="ECO:0000256" key="1">
    <source>
        <dbReference type="SAM" id="MobiDB-lite"/>
    </source>
</evidence>
<feature type="region of interest" description="Disordered" evidence="1">
    <location>
        <begin position="121"/>
        <end position="143"/>
    </location>
</feature>
<name>I7C5P2_MYCHA</name>
<sequence length="165" mass="17788">MTFYKIVMGITGLLVAGGIGSVIFESNRKGADLNDQSNPKGSLGNASLGVSGLQTDPIEGENSKETGTHRLTFVKQGGKEEFAWLKCTDDQVPVLEESKGKLTIKCGNKTAYNSNSLQLNSEDKNPKRIGCEDESSEGKQFTCNSESNSLYSVKKEGSEIVVEWG</sequence>
<proteinExistence type="predicted"/>
<evidence type="ECO:0000313" key="3">
    <source>
        <dbReference type="Proteomes" id="UP000006502"/>
    </source>
</evidence>
<dbReference type="AlphaFoldDB" id="I7C5P2"/>